<reference evidence="2" key="1">
    <citation type="journal article" date="2018" name="Nat. Biotechnol.">
        <title>A standardized bacterial taxonomy based on genome phylogeny substantially revises the tree of life.</title>
        <authorList>
            <person name="Parks D.H."/>
            <person name="Chuvochina M."/>
            <person name="Waite D.W."/>
            <person name="Rinke C."/>
            <person name="Skarshewski A."/>
            <person name="Chaumeil P.A."/>
            <person name="Hugenholtz P."/>
        </authorList>
    </citation>
    <scope>NUCLEOTIDE SEQUENCE [LARGE SCALE GENOMIC DNA]</scope>
    <source>
        <strain evidence="2">UBA11284</strain>
    </source>
</reference>
<proteinExistence type="predicted"/>
<comment type="caution">
    <text evidence="2">The sequence shown here is derived from an EMBL/GenBank/DDBJ whole genome shotgun (WGS) entry which is preliminary data.</text>
</comment>
<organism evidence="2">
    <name type="scientific">Halomonas campaniensis</name>
    <dbReference type="NCBI Taxonomy" id="213554"/>
    <lineage>
        <taxon>Bacteria</taxon>
        <taxon>Pseudomonadati</taxon>
        <taxon>Pseudomonadota</taxon>
        <taxon>Gammaproteobacteria</taxon>
        <taxon>Oceanospirillales</taxon>
        <taxon>Halomonadaceae</taxon>
        <taxon>Halomonas</taxon>
    </lineage>
</organism>
<name>A0A3D0KL22_9GAMM</name>
<dbReference type="GO" id="GO:0044010">
    <property type="term" value="P:single-species biofilm formation"/>
    <property type="evidence" value="ECO:0007669"/>
    <property type="project" value="TreeGrafter"/>
</dbReference>
<evidence type="ECO:0000313" key="2">
    <source>
        <dbReference type="EMBL" id="HCA03869.1"/>
    </source>
</evidence>
<dbReference type="InterPro" id="IPR001173">
    <property type="entry name" value="Glyco_trans_2-like"/>
</dbReference>
<gene>
    <name evidence="2" type="ORF">DEO68_17290</name>
</gene>
<dbReference type="CDD" id="cd00761">
    <property type="entry name" value="Glyco_tranf_GTA_type"/>
    <property type="match status" value="1"/>
</dbReference>
<sequence>MAFFSVIIPVYNKVNTLSDSLECIYRQNFKDFEVIAVDDGSTDGSLGILQQYEKAGLLRLYQRDSPGSGGYAARNLGADKSTGKWLVFFDADDIMLSDHLSCFANAISQYSDIELYVNAYQKMEGWRRLPRIKGRASGRLSRLEALEFFALFDFIHMNGACISRQRFLSMGGFPAGLYRRGGDVYFWLKVLCELKTIHYNANVTTLWLLENSDITRDKRNLVGLHPGVDLFKQYESTLKRSERRQLRLAINRKVLSWAVEKKLLGQSVRLDLEALRLGGMNMRLWLHAISLLVPQPYYDQLRRRIK</sequence>
<evidence type="ECO:0000259" key="1">
    <source>
        <dbReference type="Pfam" id="PF00535"/>
    </source>
</evidence>
<accession>A0A3D0KL22</accession>
<dbReference type="InterPro" id="IPR050834">
    <property type="entry name" value="Glycosyltransf_2"/>
</dbReference>
<dbReference type="AlphaFoldDB" id="A0A3D0KL22"/>
<dbReference type="InterPro" id="IPR029044">
    <property type="entry name" value="Nucleotide-diphossugar_trans"/>
</dbReference>
<protein>
    <recommendedName>
        <fullName evidence="1">Glycosyltransferase 2-like domain-containing protein</fullName>
    </recommendedName>
</protein>
<dbReference type="EMBL" id="DOTR01000100">
    <property type="protein sequence ID" value="HCA03869.1"/>
    <property type="molecule type" value="Genomic_DNA"/>
</dbReference>
<feature type="domain" description="Glycosyltransferase 2-like" evidence="1">
    <location>
        <begin position="5"/>
        <end position="133"/>
    </location>
</feature>
<dbReference type="SUPFAM" id="SSF53448">
    <property type="entry name" value="Nucleotide-diphospho-sugar transferases"/>
    <property type="match status" value="1"/>
</dbReference>
<dbReference type="Pfam" id="PF00535">
    <property type="entry name" value="Glycos_transf_2"/>
    <property type="match status" value="1"/>
</dbReference>
<dbReference type="Gene3D" id="3.90.550.10">
    <property type="entry name" value="Spore Coat Polysaccharide Biosynthesis Protein SpsA, Chain A"/>
    <property type="match status" value="1"/>
</dbReference>
<dbReference type="PANTHER" id="PTHR43685:SF2">
    <property type="entry name" value="GLYCOSYLTRANSFERASE 2-LIKE DOMAIN-CONTAINING PROTEIN"/>
    <property type="match status" value="1"/>
</dbReference>
<dbReference type="PANTHER" id="PTHR43685">
    <property type="entry name" value="GLYCOSYLTRANSFERASE"/>
    <property type="match status" value="1"/>
</dbReference>